<dbReference type="GO" id="GO:0016757">
    <property type="term" value="F:glycosyltransferase activity"/>
    <property type="evidence" value="ECO:0007669"/>
    <property type="project" value="UniProtKB-KW"/>
</dbReference>
<dbReference type="InterPro" id="IPR050194">
    <property type="entry name" value="Glycosyltransferase_grp1"/>
</dbReference>
<keyword evidence="3" id="KW-0808">Transferase</keyword>
<dbReference type="RefSeq" id="WP_386366529.1">
    <property type="nucleotide sequence ID" value="NZ_JBHRXZ010000024.1"/>
</dbReference>
<dbReference type="PANTHER" id="PTHR45947:SF3">
    <property type="entry name" value="SULFOQUINOVOSYL TRANSFERASE SQD2"/>
    <property type="match status" value="1"/>
</dbReference>
<accession>A0ABV7T9L9</accession>
<evidence type="ECO:0000313" key="4">
    <source>
        <dbReference type="Proteomes" id="UP001595630"/>
    </source>
</evidence>
<keyword evidence="4" id="KW-1185">Reference proteome</keyword>
<dbReference type="PANTHER" id="PTHR45947">
    <property type="entry name" value="SULFOQUINOVOSYL TRANSFERASE SQD2"/>
    <property type="match status" value="1"/>
</dbReference>
<feature type="domain" description="Glycosyl transferase family 1" evidence="1">
    <location>
        <begin position="185"/>
        <end position="325"/>
    </location>
</feature>
<dbReference type="InterPro" id="IPR028098">
    <property type="entry name" value="Glyco_trans_4-like_N"/>
</dbReference>
<proteinExistence type="predicted"/>
<protein>
    <submittedName>
        <fullName evidence="3">Glycosyltransferase</fullName>
        <ecNumber evidence="3">2.4.-.-</ecNumber>
    </submittedName>
</protein>
<dbReference type="EC" id="2.4.-.-" evidence="3"/>
<dbReference type="InterPro" id="IPR001296">
    <property type="entry name" value="Glyco_trans_1"/>
</dbReference>
<dbReference type="Gene3D" id="3.40.50.2000">
    <property type="entry name" value="Glycogen Phosphorylase B"/>
    <property type="match status" value="2"/>
</dbReference>
<dbReference type="Proteomes" id="UP001595630">
    <property type="component" value="Unassembled WGS sequence"/>
</dbReference>
<feature type="domain" description="Glycosyltransferase subfamily 4-like N-terminal" evidence="2">
    <location>
        <begin position="33"/>
        <end position="175"/>
    </location>
</feature>
<sequence>MHIADMTMSYAFASGVVRTYLEAKHRRLQLYPGVQHSLLVPGRRHRFADGLYELPAPRLPFSAGQRFPLRRGPWSELLQAIRPDVIEAGDPYVTAWAALDAGQRLDVPVVGFYHSDLPLLARNRFGNWVVGRMSPYVARLYERFDRVLAPSQMMASRLHALGIERVYVQPMGVDLRIFRPGRRDPELRRQLGLSDDTRLLIYAGRGSCEKNVDVLLNTARRLGAPYHLLLVGFGLPRRVPDNVTVISRYCPPLELARLMASADAFVHAGSQESFGMVALEAMACGLPVVAAQAGALPEILPVHVARMCEPHNSASMAAAVQDLFDADVQLLGRLARGHVETHHAWDGVVAGLLAHYQSILGSVDLPVLIPGEAQRP</sequence>
<keyword evidence="3" id="KW-0328">Glycosyltransferase</keyword>
<dbReference type="EMBL" id="JBHRXZ010000024">
    <property type="protein sequence ID" value="MFC3609198.1"/>
    <property type="molecule type" value="Genomic_DNA"/>
</dbReference>
<dbReference type="Pfam" id="PF00534">
    <property type="entry name" value="Glycos_transf_1"/>
    <property type="match status" value="1"/>
</dbReference>
<reference evidence="4" key="1">
    <citation type="journal article" date="2019" name="Int. J. Syst. Evol. Microbiol.">
        <title>The Global Catalogue of Microorganisms (GCM) 10K type strain sequencing project: providing services to taxonomists for standard genome sequencing and annotation.</title>
        <authorList>
            <consortium name="The Broad Institute Genomics Platform"/>
            <consortium name="The Broad Institute Genome Sequencing Center for Infectious Disease"/>
            <person name="Wu L."/>
            <person name="Ma J."/>
        </authorList>
    </citation>
    <scope>NUCLEOTIDE SEQUENCE [LARGE SCALE GENOMIC DNA]</scope>
    <source>
        <strain evidence="4">KCTC 42447</strain>
    </source>
</reference>
<organism evidence="3 4">
    <name type="scientific">Stutzerimonas tarimensis</name>
    <dbReference type="NCBI Taxonomy" id="1507735"/>
    <lineage>
        <taxon>Bacteria</taxon>
        <taxon>Pseudomonadati</taxon>
        <taxon>Pseudomonadota</taxon>
        <taxon>Gammaproteobacteria</taxon>
        <taxon>Pseudomonadales</taxon>
        <taxon>Pseudomonadaceae</taxon>
        <taxon>Stutzerimonas</taxon>
    </lineage>
</organism>
<comment type="caution">
    <text evidence="3">The sequence shown here is derived from an EMBL/GenBank/DDBJ whole genome shotgun (WGS) entry which is preliminary data.</text>
</comment>
<dbReference type="SUPFAM" id="SSF53756">
    <property type="entry name" value="UDP-Glycosyltransferase/glycogen phosphorylase"/>
    <property type="match status" value="1"/>
</dbReference>
<evidence type="ECO:0000313" key="3">
    <source>
        <dbReference type="EMBL" id="MFC3609198.1"/>
    </source>
</evidence>
<evidence type="ECO:0000259" key="1">
    <source>
        <dbReference type="Pfam" id="PF00534"/>
    </source>
</evidence>
<gene>
    <name evidence="3" type="ORF">ACFOMF_15560</name>
</gene>
<evidence type="ECO:0000259" key="2">
    <source>
        <dbReference type="Pfam" id="PF13439"/>
    </source>
</evidence>
<name>A0ABV7T9L9_9GAMM</name>
<dbReference type="Pfam" id="PF13439">
    <property type="entry name" value="Glyco_transf_4"/>
    <property type="match status" value="1"/>
</dbReference>